<feature type="region of interest" description="Disordered" evidence="1">
    <location>
        <begin position="1"/>
        <end position="53"/>
    </location>
</feature>
<dbReference type="RefSeq" id="WP_004128973.1">
    <property type="nucleotide sequence ID" value="NZ_ADES01000014.1"/>
</dbReference>
<evidence type="ECO:0000256" key="1">
    <source>
        <dbReference type="SAM" id="MobiDB-lite"/>
    </source>
</evidence>
<dbReference type="EMBL" id="ADES01000014">
    <property type="protein sequence ID" value="EIK82469.1"/>
    <property type="molecule type" value="Genomic_DNA"/>
</dbReference>
<dbReference type="Proteomes" id="UP000032875">
    <property type="component" value="Unassembled WGS sequence"/>
</dbReference>
<protein>
    <recommendedName>
        <fullName evidence="2">Phosphatidate phosphatase APP1 catalytic domain-containing protein</fullName>
    </recommendedName>
</protein>
<dbReference type="AlphaFoldDB" id="I4LZS9"/>
<dbReference type="GO" id="GO:0008195">
    <property type="term" value="F:phosphatidate phosphatase activity"/>
    <property type="evidence" value="ECO:0007669"/>
    <property type="project" value="InterPro"/>
</dbReference>
<dbReference type="InterPro" id="IPR019236">
    <property type="entry name" value="APP1_cat"/>
</dbReference>
<feature type="domain" description="Phosphatidate phosphatase APP1 catalytic" evidence="2">
    <location>
        <begin position="241"/>
        <end position="392"/>
    </location>
</feature>
<reference evidence="3 4" key="1">
    <citation type="journal article" date="2012" name="J. Bacteriol.">
        <title>Comparative Genomic Analyses of 17 Clinical Isolates of Gardnerella vaginalis Provide Evidence of Multiple Genetically Isolated Clades Consistent with Subspeciation into Genovars.</title>
        <authorList>
            <person name="Ahmed A."/>
            <person name="Earl J."/>
            <person name="Retchless A."/>
            <person name="Hillier S."/>
            <person name="Rabe L."/>
            <person name="Cherpes T."/>
            <person name="Powell E."/>
            <person name="Janto B."/>
            <person name="Eutsey R."/>
            <person name="Hiller N.L."/>
            <person name="Boissy R."/>
            <person name="Dahlgreen M."/>
            <person name="Hall B."/>
            <person name="Costerton J."/>
            <person name="Post J.C."/>
            <person name="Hu F."/>
            <person name="Ehrlich G."/>
        </authorList>
    </citation>
    <scope>NUCLEOTIDE SEQUENCE [LARGE SCALE GENOMIC DNA]</scope>
    <source>
        <strain evidence="3 4">1500E</strain>
    </source>
</reference>
<accession>I4LZS9</accession>
<dbReference type="Pfam" id="PF09949">
    <property type="entry name" value="APP1_cat"/>
    <property type="match status" value="1"/>
</dbReference>
<dbReference type="PANTHER" id="PTHR28208:SF3">
    <property type="entry name" value="PHOSPHATIDATE PHOSPHATASE APP1"/>
    <property type="match status" value="1"/>
</dbReference>
<sequence length="486" mass="54037">MYDEGSEDETVSFDENVATSAAPSKPAVVQKPEALLKPAAQSKPAAPSSSRRISSAPIPVHVTATLFDTPSEDEKISNKPWFVRVVRRVITSCVGIWMRFASRIARRSGWYPSVEPYIGYGTHRYARLICRTVYAPKRGHRSVLKRGIYAMLVIPAVRVRVALSIDNIPVETAQVGDSEVYDKPEEARGGSAEYCISDRAGYLDLITERALLPGRHVVSYTLENREPVKASLFAIDDNVPIGIISDVDDTIMVTQAPSPIRAAYNLLIMNPAHRSPVAGMSEFFQSLSSLRNDIPFFYLSTSPWNVEASIRHFIEREKFPEGPLLLRDLDPRPKTFIPNGPQHKLEFATQLMDDFPGMRFVLIGDDGQKDPSTYANIIRQNPGRVLAVGIRQLHKRDTVDNFRRKLSRDFAVALSASRRAYIFADESIPEIPTTELEKLDDNINVVEAKGAAGTLQGVPFFAAPTGQGLSKVMLPFIKEAIKSRVR</sequence>
<dbReference type="PATRIC" id="fig|698957.3.peg.910"/>
<gene>
    <name evidence="3" type="ORF">CGSMWGv1500E_04661</name>
</gene>
<comment type="caution">
    <text evidence="3">The sequence shown here is derived from an EMBL/GenBank/DDBJ whole genome shotgun (WGS) entry which is preliminary data.</text>
</comment>
<evidence type="ECO:0000259" key="2">
    <source>
        <dbReference type="Pfam" id="PF09949"/>
    </source>
</evidence>
<evidence type="ECO:0000313" key="3">
    <source>
        <dbReference type="EMBL" id="EIK82469.1"/>
    </source>
</evidence>
<dbReference type="PANTHER" id="PTHR28208">
    <property type="entry name" value="PHOSPHATIDATE PHOSPHATASE APP1"/>
    <property type="match status" value="1"/>
</dbReference>
<proteinExistence type="predicted"/>
<evidence type="ECO:0000313" key="4">
    <source>
        <dbReference type="Proteomes" id="UP000032875"/>
    </source>
</evidence>
<feature type="compositionally biased region" description="Acidic residues" evidence="1">
    <location>
        <begin position="1"/>
        <end position="12"/>
    </location>
</feature>
<feature type="compositionally biased region" description="Low complexity" evidence="1">
    <location>
        <begin position="35"/>
        <end position="53"/>
    </location>
</feature>
<name>I4LZS9_GARVA</name>
<dbReference type="InterPro" id="IPR052935">
    <property type="entry name" value="Mg2+_PAP"/>
</dbReference>
<organism evidence="3 4">
    <name type="scientific">Gardnerella vaginalis 1500E</name>
    <dbReference type="NCBI Taxonomy" id="698957"/>
    <lineage>
        <taxon>Bacteria</taxon>
        <taxon>Bacillati</taxon>
        <taxon>Actinomycetota</taxon>
        <taxon>Actinomycetes</taxon>
        <taxon>Bifidobacteriales</taxon>
        <taxon>Bifidobacteriaceae</taxon>
        <taxon>Gardnerella</taxon>
    </lineage>
</organism>